<organism evidence="3">
    <name type="scientific">Selaginella moellendorffii</name>
    <name type="common">Spikemoss</name>
    <dbReference type="NCBI Taxonomy" id="88036"/>
    <lineage>
        <taxon>Eukaryota</taxon>
        <taxon>Viridiplantae</taxon>
        <taxon>Streptophyta</taxon>
        <taxon>Embryophyta</taxon>
        <taxon>Tracheophyta</taxon>
        <taxon>Lycopodiopsida</taxon>
        <taxon>Selaginellales</taxon>
        <taxon>Selaginellaceae</taxon>
        <taxon>Selaginella</taxon>
    </lineage>
</organism>
<dbReference type="eggNOG" id="ENOG502S2G2">
    <property type="taxonomic scope" value="Eukaryota"/>
</dbReference>
<dbReference type="HOGENOM" id="CLU_1126102_0_0_1"/>
<dbReference type="EMBL" id="GL377678">
    <property type="protein sequence ID" value="EFJ07938.1"/>
    <property type="molecule type" value="Genomic_DNA"/>
</dbReference>
<evidence type="ECO:0000313" key="2">
    <source>
        <dbReference type="EMBL" id="EFJ07938.1"/>
    </source>
</evidence>
<evidence type="ECO:0000256" key="1">
    <source>
        <dbReference type="SAM" id="MobiDB-lite"/>
    </source>
</evidence>
<protein>
    <submittedName>
        <fullName evidence="2">Uncharacterized protein</fullName>
    </submittedName>
</protein>
<feature type="region of interest" description="Disordered" evidence="1">
    <location>
        <begin position="217"/>
        <end position="247"/>
    </location>
</feature>
<keyword evidence="3" id="KW-1185">Reference proteome</keyword>
<dbReference type="Proteomes" id="UP000001514">
    <property type="component" value="Unassembled WGS sequence"/>
</dbReference>
<accession>D8T5N8</accession>
<reference evidence="2 3" key="1">
    <citation type="journal article" date="2011" name="Science">
        <title>The Selaginella genome identifies genetic changes associated with the evolution of vascular plants.</title>
        <authorList>
            <person name="Banks J.A."/>
            <person name="Nishiyama T."/>
            <person name="Hasebe M."/>
            <person name="Bowman J.L."/>
            <person name="Gribskov M."/>
            <person name="dePamphilis C."/>
            <person name="Albert V.A."/>
            <person name="Aono N."/>
            <person name="Aoyama T."/>
            <person name="Ambrose B.A."/>
            <person name="Ashton N.W."/>
            <person name="Axtell M.J."/>
            <person name="Barker E."/>
            <person name="Barker M.S."/>
            <person name="Bennetzen J.L."/>
            <person name="Bonawitz N.D."/>
            <person name="Chapple C."/>
            <person name="Cheng C."/>
            <person name="Correa L.G."/>
            <person name="Dacre M."/>
            <person name="DeBarry J."/>
            <person name="Dreyer I."/>
            <person name="Elias M."/>
            <person name="Engstrom E.M."/>
            <person name="Estelle M."/>
            <person name="Feng L."/>
            <person name="Finet C."/>
            <person name="Floyd S.K."/>
            <person name="Frommer W.B."/>
            <person name="Fujita T."/>
            <person name="Gramzow L."/>
            <person name="Gutensohn M."/>
            <person name="Harholt J."/>
            <person name="Hattori M."/>
            <person name="Heyl A."/>
            <person name="Hirai T."/>
            <person name="Hiwatashi Y."/>
            <person name="Ishikawa M."/>
            <person name="Iwata M."/>
            <person name="Karol K.G."/>
            <person name="Koehler B."/>
            <person name="Kolukisaoglu U."/>
            <person name="Kubo M."/>
            <person name="Kurata T."/>
            <person name="Lalonde S."/>
            <person name="Li K."/>
            <person name="Li Y."/>
            <person name="Litt A."/>
            <person name="Lyons E."/>
            <person name="Manning G."/>
            <person name="Maruyama T."/>
            <person name="Michael T.P."/>
            <person name="Mikami K."/>
            <person name="Miyazaki S."/>
            <person name="Morinaga S."/>
            <person name="Murata T."/>
            <person name="Mueller-Roeber B."/>
            <person name="Nelson D.R."/>
            <person name="Obara M."/>
            <person name="Oguri Y."/>
            <person name="Olmstead R.G."/>
            <person name="Onodera N."/>
            <person name="Petersen B.L."/>
            <person name="Pils B."/>
            <person name="Prigge M."/>
            <person name="Rensing S.A."/>
            <person name="Riano-Pachon D.M."/>
            <person name="Roberts A.W."/>
            <person name="Sato Y."/>
            <person name="Scheller H.V."/>
            <person name="Schulz B."/>
            <person name="Schulz C."/>
            <person name="Shakirov E.V."/>
            <person name="Shibagaki N."/>
            <person name="Shinohara N."/>
            <person name="Shippen D.E."/>
            <person name="Soerensen I."/>
            <person name="Sotooka R."/>
            <person name="Sugimoto N."/>
            <person name="Sugita M."/>
            <person name="Sumikawa N."/>
            <person name="Tanurdzic M."/>
            <person name="Theissen G."/>
            <person name="Ulvskov P."/>
            <person name="Wakazuki S."/>
            <person name="Weng J.K."/>
            <person name="Willats W.W."/>
            <person name="Wipf D."/>
            <person name="Wolf P.G."/>
            <person name="Yang L."/>
            <person name="Zimmer A.D."/>
            <person name="Zhu Q."/>
            <person name="Mitros T."/>
            <person name="Hellsten U."/>
            <person name="Loque D."/>
            <person name="Otillar R."/>
            <person name="Salamov A."/>
            <person name="Schmutz J."/>
            <person name="Shapiro H."/>
            <person name="Lindquist E."/>
            <person name="Lucas S."/>
            <person name="Rokhsar D."/>
            <person name="Grigoriev I.V."/>
        </authorList>
    </citation>
    <scope>NUCLEOTIDE SEQUENCE [LARGE SCALE GENOMIC DNA]</scope>
</reference>
<dbReference type="InParanoid" id="D8T5N8"/>
<sequence>MASISAATRGLRNPSGTHWHFTQRPTAILAPTTSILARSKILGTQLRWRVVLPHHHHNHAIRAAIGENPTNNPDDFVVLGLGHCFIEDSNGKLQDHFVLEPIGAGALECMENGGKTCYKHVASMHLSTALAQDHSQLPEELRSGAFCEDFAFRTKCAARSWMRDYPQEKIVRYIPLGTVRSDFNYNLEDKRVLNKVNIVTDADNIKQDMSIDVYGRKKDDDANTATDAAPPSKKELEEDLISSLYNA</sequence>
<dbReference type="AlphaFoldDB" id="D8T5N8"/>
<evidence type="ECO:0000313" key="3">
    <source>
        <dbReference type="Proteomes" id="UP000001514"/>
    </source>
</evidence>
<name>D8T5N8_SELML</name>
<gene>
    <name evidence="2" type="ORF">SELMODRAFT_429288</name>
</gene>
<proteinExistence type="predicted"/>
<dbReference type="OMA" id="DDYCVFG"/>
<dbReference type="STRING" id="88036.D8T5N8"/>
<dbReference type="Gramene" id="EFJ07938">
    <property type="protein sequence ID" value="EFJ07938"/>
    <property type="gene ID" value="SELMODRAFT_429288"/>
</dbReference>
<dbReference type="KEGG" id="smo:SELMODRAFT_429288"/>